<feature type="chain" id="PRO_5011778314" description="DUF2680 domain-containing protein" evidence="1">
    <location>
        <begin position="26"/>
        <end position="126"/>
    </location>
</feature>
<dbReference type="RefSeq" id="WP_092457808.1">
    <property type="nucleotide sequence ID" value="NZ_FOJI01000023.1"/>
</dbReference>
<dbReference type="Proteomes" id="UP000199701">
    <property type="component" value="Unassembled WGS sequence"/>
</dbReference>
<proteinExistence type="predicted"/>
<dbReference type="Pfam" id="PF10925">
    <property type="entry name" value="DUF2680"/>
    <property type="match status" value="1"/>
</dbReference>
<keyword evidence="3" id="KW-1185">Reference proteome</keyword>
<feature type="signal peptide" evidence="1">
    <location>
        <begin position="1"/>
        <end position="25"/>
    </location>
</feature>
<dbReference type="STRING" id="99656.SAMN05421659_12323"/>
<sequence>MKKKKMIFIASVMLVAGIMSTSVFAASIYKSSDSTNLEEFKTEMLQTKEEILNEQVASGTITQEKADEVMKAIEENSVNCDGSGSDKIGQTYGAGFGSGNANGIKDGSGRGVGTRNGCNQGSCINQ</sequence>
<evidence type="ECO:0000313" key="3">
    <source>
        <dbReference type="Proteomes" id="UP000199701"/>
    </source>
</evidence>
<dbReference type="EMBL" id="FOJI01000023">
    <property type="protein sequence ID" value="SEW44803.1"/>
    <property type="molecule type" value="Genomic_DNA"/>
</dbReference>
<dbReference type="InterPro" id="IPR024485">
    <property type="entry name" value="DUF2680"/>
</dbReference>
<accession>A0A1I0RTZ4</accession>
<evidence type="ECO:0008006" key="4">
    <source>
        <dbReference type="Google" id="ProtNLM"/>
    </source>
</evidence>
<evidence type="ECO:0000256" key="1">
    <source>
        <dbReference type="SAM" id="SignalP"/>
    </source>
</evidence>
<keyword evidence="1" id="KW-0732">Signal</keyword>
<organism evidence="2 3">
    <name type="scientific">[Clostridium] fimetarium</name>
    <dbReference type="NCBI Taxonomy" id="99656"/>
    <lineage>
        <taxon>Bacteria</taxon>
        <taxon>Bacillati</taxon>
        <taxon>Bacillota</taxon>
        <taxon>Clostridia</taxon>
        <taxon>Lachnospirales</taxon>
        <taxon>Lachnospiraceae</taxon>
    </lineage>
</organism>
<name>A0A1I0RTZ4_9FIRM</name>
<dbReference type="AlphaFoldDB" id="A0A1I0RTZ4"/>
<dbReference type="OrthoDB" id="1809211at2"/>
<evidence type="ECO:0000313" key="2">
    <source>
        <dbReference type="EMBL" id="SEW44803.1"/>
    </source>
</evidence>
<protein>
    <recommendedName>
        <fullName evidence="4">DUF2680 domain-containing protein</fullName>
    </recommendedName>
</protein>
<gene>
    <name evidence="2" type="ORF">SAMN05421659_12323</name>
</gene>
<reference evidence="2 3" key="1">
    <citation type="submission" date="2016-10" db="EMBL/GenBank/DDBJ databases">
        <authorList>
            <person name="de Groot N.N."/>
        </authorList>
    </citation>
    <scope>NUCLEOTIDE SEQUENCE [LARGE SCALE GENOMIC DNA]</scope>
    <source>
        <strain evidence="2 3">DSM 9179</strain>
    </source>
</reference>